<dbReference type="InterPro" id="IPR015943">
    <property type="entry name" value="WD40/YVTN_repeat-like_dom_sf"/>
</dbReference>
<dbReference type="EMBL" id="BAAAQD010000001">
    <property type="protein sequence ID" value="GAA1500425.1"/>
    <property type="molecule type" value="Genomic_DNA"/>
</dbReference>
<reference evidence="3 4" key="1">
    <citation type="journal article" date="2019" name="Int. J. Syst. Evol. Microbiol.">
        <title>The Global Catalogue of Microorganisms (GCM) 10K type strain sequencing project: providing services to taxonomists for standard genome sequencing and annotation.</title>
        <authorList>
            <consortium name="The Broad Institute Genomics Platform"/>
            <consortium name="The Broad Institute Genome Sequencing Center for Infectious Disease"/>
            <person name="Wu L."/>
            <person name="Ma J."/>
        </authorList>
    </citation>
    <scope>NUCLEOTIDE SEQUENCE [LARGE SCALE GENOMIC DNA]</scope>
    <source>
        <strain evidence="3 4">JCM 15933</strain>
    </source>
</reference>
<keyword evidence="2" id="KW-1133">Transmembrane helix</keyword>
<keyword evidence="2" id="KW-0812">Transmembrane</keyword>
<proteinExistence type="predicted"/>
<dbReference type="Gene3D" id="2.130.10.10">
    <property type="entry name" value="YVTN repeat-like/Quinoprotein amine dehydrogenase"/>
    <property type="match status" value="1"/>
</dbReference>
<accession>A0ABN1ZKE7</accession>
<comment type="caution">
    <text evidence="3">The sequence shown here is derived from an EMBL/GenBank/DDBJ whole genome shotgun (WGS) entry which is preliminary data.</text>
</comment>
<evidence type="ECO:0008006" key="5">
    <source>
        <dbReference type="Google" id="ProtNLM"/>
    </source>
</evidence>
<feature type="transmembrane region" description="Helical" evidence="2">
    <location>
        <begin position="37"/>
        <end position="58"/>
    </location>
</feature>
<dbReference type="CDD" id="cd15482">
    <property type="entry name" value="Sialidase_non-viral"/>
    <property type="match status" value="1"/>
</dbReference>
<dbReference type="RefSeq" id="WP_344499248.1">
    <property type="nucleotide sequence ID" value="NZ_BAAAQD010000001.1"/>
</dbReference>
<gene>
    <name evidence="3" type="ORF">GCM10009827_006250</name>
</gene>
<dbReference type="SUPFAM" id="SSF110296">
    <property type="entry name" value="Oligoxyloglucan reducing end-specific cellobiohydrolase"/>
    <property type="match status" value="1"/>
</dbReference>
<keyword evidence="4" id="KW-1185">Reference proteome</keyword>
<evidence type="ECO:0000256" key="2">
    <source>
        <dbReference type="SAM" id="Phobius"/>
    </source>
</evidence>
<sequence length="436" mass="45340">MNQIRERFDEAAGEAPPSRLSADAVYERAFQRRRRRAAGWTAVAAAVATTAVVAAATLTPSGGQPADPPTQTADGWPAGTRDGSIVSIAAADAEHLYAKVNACGEGARCTVNLVGSDDGGKTWTVRSEDVAGDVSAPSPGVLAQTVEQQNTDPAGPQLLHIPMVSRDGGRSWRVVETVAGKVPKVPAGGWIICAPPTRPADLCTMLAVDPVTARATLLANPPDIDVHDTVAVPAAGGLWVSGWERGGEHRPAVSVSHDGGVTWATSVFGRGEADFPAPDMYVYPAVDSVDGVTGYTVITQPDPADTTGVGPTSAATAGVRTLVYRTGDGGRTWQRVHPGQTLPRAAYQEGDAYVAAGGTHVVLTRMDPPQEWYASTDGGQTYRPAKQPGLGTALLHTAGERVLAAGPGAYYAFDADALYRSSDGLQWTRTVVKVTG</sequence>
<feature type="region of interest" description="Disordered" evidence="1">
    <location>
        <begin position="59"/>
        <end position="80"/>
    </location>
</feature>
<evidence type="ECO:0000256" key="1">
    <source>
        <dbReference type="SAM" id="MobiDB-lite"/>
    </source>
</evidence>
<dbReference type="Proteomes" id="UP001501470">
    <property type="component" value="Unassembled WGS sequence"/>
</dbReference>
<protein>
    <recommendedName>
        <fullName evidence="5">BNR/Asp-box repeat protein</fullName>
    </recommendedName>
</protein>
<evidence type="ECO:0000313" key="4">
    <source>
        <dbReference type="Proteomes" id="UP001501470"/>
    </source>
</evidence>
<name>A0ABN1ZKE7_9ACTN</name>
<organism evidence="3 4">
    <name type="scientific">Dactylosporangium maewongense</name>
    <dbReference type="NCBI Taxonomy" id="634393"/>
    <lineage>
        <taxon>Bacteria</taxon>
        <taxon>Bacillati</taxon>
        <taxon>Actinomycetota</taxon>
        <taxon>Actinomycetes</taxon>
        <taxon>Micromonosporales</taxon>
        <taxon>Micromonosporaceae</taxon>
        <taxon>Dactylosporangium</taxon>
    </lineage>
</organism>
<evidence type="ECO:0000313" key="3">
    <source>
        <dbReference type="EMBL" id="GAA1500425.1"/>
    </source>
</evidence>
<keyword evidence="2" id="KW-0472">Membrane</keyword>